<comment type="similarity">
    <text evidence="7">Belongs to the cytochrome b5 family.</text>
</comment>
<evidence type="ECO:0000259" key="8">
    <source>
        <dbReference type="PROSITE" id="PS50255"/>
    </source>
</evidence>
<gene>
    <name evidence="9" type="ORF">CcCBS67573_g02473</name>
</gene>
<dbReference type="InterPro" id="IPR036400">
    <property type="entry name" value="Cyt_B5-like_heme/steroid_sf"/>
</dbReference>
<comment type="subcellular location">
    <subcellularLocation>
        <location evidence="1">Membrane</location>
    </subcellularLocation>
</comment>
<evidence type="ECO:0000256" key="1">
    <source>
        <dbReference type="ARBA" id="ARBA00004370"/>
    </source>
</evidence>
<dbReference type="InterPro" id="IPR001199">
    <property type="entry name" value="Cyt_B5-like_heme/steroid-bd"/>
</dbReference>
<reference evidence="9 10" key="1">
    <citation type="journal article" date="2019" name="Sci. Rep.">
        <title>Comparative genomics of chytrid fungi reveal insights into the obligate biotrophic and pathogenic lifestyle of Synchytrium endobioticum.</title>
        <authorList>
            <person name="van de Vossenberg B.T.L.H."/>
            <person name="Warris S."/>
            <person name="Nguyen H.D.T."/>
            <person name="van Gent-Pelzer M.P.E."/>
            <person name="Joly D.L."/>
            <person name="van de Geest H.C."/>
            <person name="Bonants P.J.M."/>
            <person name="Smith D.S."/>
            <person name="Levesque C.A."/>
            <person name="van der Lee T.A.J."/>
        </authorList>
    </citation>
    <scope>NUCLEOTIDE SEQUENCE [LARGE SCALE GENOMIC DNA]</scope>
    <source>
        <strain evidence="9 10">CBS 675.73</strain>
    </source>
</reference>
<name>A0A507FKP3_9FUNG</name>
<evidence type="ECO:0000256" key="7">
    <source>
        <dbReference type="ARBA" id="ARBA00038168"/>
    </source>
</evidence>
<evidence type="ECO:0000313" key="9">
    <source>
        <dbReference type="EMBL" id="TPX76280.1"/>
    </source>
</evidence>
<dbReference type="SMART" id="SM01117">
    <property type="entry name" value="Cyt-b5"/>
    <property type="match status" value="1"/>
</dbReference>
<keyword evidence="6" id="KW-0472">Membrane</keyword>
<organism evidence="9 10">
    <name type="scientific">Chytriomyces confervae</name>
    <dbReference type="NCBI Taxonomy" id="246404"/>
    <lineage>
        <taxon>Eukaryota</taxon>
        <taxon>Fungi</taxon>
        <taxon>Fungi incertae sedis</taxon>
        <taxon>Chytridiomycota</taxon>
        <taxon>Chytridiomycota incertae sedis</taxon>
        <taxon>Chytridiomycetes</taxon>
        <taxon>Chytridiales</taxon>
        <taxon>Chytriomycetaceae</taxon>
        <taxon>Chytriomyces</taxon>
    </lineage>
</organism>
<dbReference type="GO" id="GO:0046872">
    <property type="term" value="F:metal ion binding"/>
    <property type="evidence" value="ECO:0007669"/>
    <property type="project" value="UniProtKB-KW"/>
</dbReference>
<dbReference type="FunFam" id="3.10.120.10:FF:000002">
    <property type="entry name" value="Cytochrome b5 type B"/>
    <property type="match status" value="1"/>
</dbReference>
<keyword evidence="3" id="KW-0812">Transmembrane</keyword>
<dbReference type="OrthoDB" id="260519at2759"/>
<dbReference type="Pfam" id="PF00173">
    <property type="entry name" value="Cyt-b5"/>
    <property type="match status" value="1"/>
</dbReference>
<evidence type="ECO:0000256" key="6">
    <source>
        <dbReference type="ARBA" id="ARBA00023136"/>
    </source>
</evidence>
<dbReference type="SUPFAM" id="SSF55856">
    <property type="entry name" value="Cytochrome b5-like heme/steroid binding domain"/>
    <property type="match status" value="1"/>
</dbReference>
<protein>
    <recommendedName>
        <fullName evidence="8">Cytochrome b5 heme-binding domain-containing protein</fullName>
    </recommendedName>
</protein>
<dbReference type="AlphaFoldDB" id="A0A507FKP3"/>
<keyword evidence="2" id="KW-0349">Heme</keyword>
<dbReference type="PRINTS" id="PR00363">
    <property type="entry name" value="CYTOCHROMEB5"/>
</dbReference>
<feature type="domain" description="Cytochrome b5 heme-binding" evidence="8">
    <location>
        <begin position="2"/>
        <end position="78"/>
    </location>
</feature>
<proteinExistence type="inferred from homology"/>
<evidence type="ECO:0000256" key="4">
    <source>
        <dbReference type="ARBA" id="ARBA00022723"/>
    </source>
</evidence>
<dbReference type="Proteomes" id="UP000320333">
    <property type="component" value="Unassembled WGS sequence"/>
</dbReference>
<dbReference type="GO" id="GO:0020037">
    <property type="term" value="F:heme binding"/>
    <property type="evidence" value="ECO:0007669"/>
    <property type="project" value="TreeGrafter"/>
</dbReference>
<evidence type="ECO:0000256" key="3">
    <source>
        <dbReference type="ARBA" id="ARBA00022692"/>
    </source>
</evidence>
<keyword evidence="5" id="KW-0408">Iron</keyword>
<dbReference type="PANTHER" id="PTHR19359">
    <property type="entry name" value="CYTOCHROME B5"/>
    <property type="match status" value="1"/>
</dbReference>
<dbReference type="PROSITE" id="PS50255">
    <property type="entry name" value="CYTOCHROME_B5_2"/>
    <property type="match status" value="1"/>
</dbReference>
<keyword evidence="4" id="KW-0479">Metal-binding</keyword>
<dbReference type="GO" id="GO:0016020">
    <property type="term" value="C:membrane"/>
    <property type="evidence" value="ECO:0007669"/>
    <property type="project" value="UniProtKB-SubCell"/>
</dbReference>
<keyword evidence="10" id="KW-1185">Reference proteome</keyword>
<evidence type="ECO:0000256" key="2">
    <source>
        <dbReference type="ARBA" id="ARBA00022617"/>
    </source>
</evidence>
<evidence type="ECO:0000313" key="10">
    <source>
        <dbReference type="Proteomes" id="UP000320333"/>
    </source>
</evidence>
<dbReference type="EMBL" id="QEAP01000052">
    <property type="protein sequence ID" value="TPX76280.1"/>
    <property type="molecule type" value="Genomic_DNA"/>
</dbReference>
<dbReference type="STRING" id="246404.A0A507FKP3"/>
<sequence>MAAEVSFDEVKKHNTAKDCWMIISGKVYDITKFLDQHPGGEEILVELGGQDATEAFDDIGHSSDARKMLVDYLVGPLVGAPVKAEGAEADKGGCVIC</sequence>
<comment type="caution">
    <text evidence="9">The sequence shown here is derived from an EMBL/GenBank/DDBJ whole genome shotgun (WGS) entry which is preliminary data.</text>
</comment>
<evidence type="ECO:0000256" key="5">
    <source>
        <dbReference type="ARBA" id="ARBA00023004"/>
    </source>
</evidence>
<dbReference type="InterPro" id="IPR050668">
    <property type="entry name" value="Cytochrome_b5"/>
</dbReference>
<accession>A0A507FKP3</accession>
<dbReference type="Gene3D" id="3.10.120.10">
    <property type="entry name" value="Cytochrome b5-like heme/steroid binding domain"/>
    <property type="match status" value="1"/>
</dbReference>